<dbReference type="SUPFAM" id="SSF46785">
    <property type="entry name" value="Winged helix' DNA-binding domain"/>
    <property type="match status" value="1"/>
</dbReference>
<sequence>MAINKELLKGTTTLLILQLLDEGDKYGYQMVKELENRSQSLFTLKEGTLYPILHNLEAERMIEAYWEETEKSRKRKYYRITKNGKKLLVDKKTEWLAYSKGVAGIIGGGAYGELGSC</sequence>
<gene>
    <name evidence="2" type="ORF">PBV87_19835</name>
</gene>
<evidence type="ECO:0000313" key="2">
    <source>
        <dbReference type="EMBL" id="MDA3733726.1"/>
    </source>
</evidence>
<dbReference type="RefSeq" id="WP_053985377.1">
    <property type="nucleotide sequence ID" value="NZ_JAQIFT010000068.1"/>
</dbReference>
<dbReference type="InterPro" id="IPR036388">
    <property type="entry name" value="WH-like_DNA-bd_sf"/>
</dbReference>
<dbReference type="EMBL" id="JAQIFT010000068">
    <property type="protein sequence ID" value="MDA3733726.1"/>
    <property type="molecule type" value="Genomic_DNA"/>
</dbReference>
<evidence type="ECO:0000259" key="1">
    <source>
        <dbReference type="Pfam" id="PF03551"/>
    </source>
</evidence>
<feature type="domain" description="Transcription regulator PadR N-terminal" evidence="1">
    <location>
        <begin position="16"/>
        <end position="88"/>
    </location>
</feature>
<name>A0AA42J2Z9_9FIRM</name>
<reference evidence="2" key="1">
    <citation type="journal article" date="2023" name="Int. J. Syst. Evol. Microbiol.">
        <title>&lt;i&gt;Holtiella tumoricola&lt;/i&gt; gen. nov. sp. nov., isolated from a human clinical sample.</title>
        <authorList>
            <person name="Allen-Vercoe E."/>
            <person name="Daigneault M.C."/>
            <person name="Vancuren S.J."/>
            <person name="Cochrane K."/>
            <person name="O'Neal L.L."/>
            <person name="Sankaranarayanan K."/>
            <person name="Lawson P.A."/>
        </authorList>
    </citation>
    <scope>NUCLEOTIDE SEQUENCE</scope>
    <source>
        <strain evidence="2">CC70A</strain>
    </source>
</reference>
<dbReference type="AlphaFoldDB" id="A0AA42J2Z9"/>
<dbReference type="PANTHER" id="PTHR43252:SF7">
    <property type="entry name" value="TRANSCRIPTIONAL REGULATOR YQJI"/>
    <property type="match status" value="1"/>
</dbReference>
<dbReference type="InterPro" id="IPR005149">
    <property type="entry name" value="Tscrpt_reg_PadR_N"/>
</dbReference>
<dbReference type="Pfam" id="PF03551">
    <property type="entry name" value="PadR"/>
    <property type="match status" value="1"/>
</dbReference>
<organism evidence="2 3">
    <name type="scientific">Holtiella tumoricola</name>
    <dbReference type="NCBI Taxonomy" id="3018743"/>
    <lineage>
        <taxon>Bacteria</taxon>
        <taxon>Bacillati</taxon>
        <taxon>Bacillota</taxon>
        <taxon>Clostridia</taxon>
        <taxon>Lachnospirales</taxon>
        <taxon>Cellulosilyticaceae</taxon>
        <taxon>Holtiella</taxon>
    </lineage>
</organism>
<protein>
    <submittedName>
        <fullName evidence="2">PadR family transcriptional regulator</fullName>
    </submittedName>
</protein>
<dbReference type="Proteomes" id="UP001169242">
    <property type="component" value="Unassembled WGS sequence"/>
</dbReference>
<evidence type="ECO:0000313" key="3">
    <source>
        <dbReference type="Proteomes" id="UP001169242"/>
    </source>
</evidence>
<proteinExistence type="predicted"/>
<comment type="caution">
    <text evidence="2">The sequence shown here is derived from an EMBL/GenBank/DDBJ whole genome shotgun (WGS) entry which is preliminary data.</text>
</comment>
<dbReference type="PANTHER" id="PTHR43252">
    <property type="entry name" value="TRANSCRIPTIONAL REGULATOR YQJI"/>
    <property type="match status" value="1"/>
</dbReference>
<accession>A0AA42J2Z9</accession>
<dbReference type="InterPro" id="IPR036390">
    <property type="entry name" value="WH_DNA-bd_sf"/>
</dbReference>
<keyword evidence="3" id="KW-1185">Reference proteome</keyword>
<dbReference type="Gene3D" id="1.10.10.10">
    <property type="entry name" value="Winged helix-like DNA-binding domain superfamily/Winged helix DNA-binding domain"/>
    <property type="match status" value="1"/>
</dbReference>